<evidence type="ECO:0000256" key="1">
    <source>
        <dbReference type="SAM" id="SignalP"/>
    </source>
</evidence>
<dbReference type="EMBL" id="FMCR01000001">
    <property type="protein sequence ID" value="SCE75422.1"/>
    <property type="molecule type" value="Genomic_DNA"/>
</dbReference>
<proteinExistence type="predicted"/>
<evidence type="ECO:0000259" key="2">
    <source>
        <dbReference type="Pfam" id="PF13529"/>
    </source>
</evidence>
<feature type="chain" id="PRO_5008705203" evidence="1">
    <location>
        <begin position="29"/>
        <end position="445"/>
    </location>
</feature>
<dbReference type="Gene3D" id="3.90.70.10">
    <property type="entry name" value="Cysteine proteinases"/>
    <property type="match status" value="1"/>
</dbReference>
<sequence>MARSRLRAAALAGVTALTLLTSAAPALAAHPPAPVHDEQITYQDWSGPADWHRGSSAGTRVVPGARAGVTLARPAGTIEYADPHTGATRTWEYGTWTSPVTRVGFDATELIASWNAETPAGTWIQVEMQGSYTSGDQTPWYVLGRWASGDTDILRTSVNRQGDPWSTIWTDTFSIDDATAGVLLRSYQLKLTLYRAPGQSAAPVVRMLGAMSSTVPDRFTVPPSAGHIAWGRELPVPRYSQNVHSGHYPEYDGGGEAWCSPTSTEMVVEYWGRKPSAADTSWVDPTYPDPTVNHAARMTYDYAYDGAGNWPFNTAYAASFPGLEGRVTRLHSLDELERFIAAGIPVVTSQSFLASELDGANYGTSGHLFVVVGFTADGDVIVNDPASSSNDVVRNVYKRAQFEQIWLRTKRTNASGGVSGGSGGIAYLIKPTSKPWPKVPGSTNW</sequence>
<evidence type="ECO:0000313" key="3">
    <source>
        <dbReference type="EMBL" id="SCE75422.1"/>
    </source>
</evidence>
<dbReference type="Proteomes" id="UP000198864">
    <property type="component" value="Unassembled WGS sequence"/>
</dbReference>
<evidence type="ECO:0000313" key="4">
    <source>
        <dbReference type="Proteomes" id="UP000198864"/>
    </source>
</evidence>
<dbReference type="STRING" id="285676.GA0070561_1380"/>
<feature type="signal peptide" evidence="1">
    <location>
        <begin position="1"/>
        <end position="28"/>
    </location>
</feature>
<protein>
    <submittedName>
        <fullName evidence="3">Peptidase_C39 like family protein</fullName>
    </submittedName>
</protein>
<keyword evidence="1" id="KW-0732">Signal</keyword>
<dbReference type="CDD" id="cd02549">
    <property type="entry name" value="Peptidase_C39A"/>
    <property type="match status" value="1"/>
</dbReference>
<accession>A0A1C4UUZ8</accession>
<reference evidence="3 4" key="1">
    <citation type="submission" date="2016-06" db="EMBL/GenBank/DDBJ databases">
        <authorList>
            <person name="Kjaerup R.B."/>
            <person name="Dalgaard T.S."/>
            <person name="Juul-Madsen H.R."/>
        </authorList>
    </citation>
    <scope>NUCLEOTIDE SEQUENCE [LARGE SCALE GENOMIC DNA]</scope>
    <source>
        <strain evidence="3 4">DSM 44871</strain>
    </source>
</reference>
<organism evidence="3 4">
    <name type="scientific">Micromonospora saelicesensis</name>
    <dbReference type="NCBI Taxonomy" id="285676"/>
    <lineage>
        <taxon>Bacteria</taxon>
        <taxon>Bacillati</taxon>
        <taxon>Actinomycetota</taxon>
        <taxon>Actinomycetes</taxon>
        <taxon>Micromonosporales</taxon>
        <taxon>Micromonosporaceae</taxon>
        <taxon>Micromonospora</taxon>
    </lineage>
</organism>
<gene>
    <name evidence="3" type="ORF">GA0070561_1380</name>
</gene>
<feature type="domain" description="Peptidase C39-like" evidence="2">
    <location>
        <begin position="234"/>
        <end position="386"/>
    </location>
</feature>
<dbReference type="InterPro" id="IPR039564">
    <property type="entry name" value="Peptidase_C39-like"/>
</dbReference>
<dbReference type="InterPro" id="IPR039563">
    <property type="entry name" value="Peptidase_C39_single_dom"/>
</dbReference>
<dbReference type="Pfam" id="PF13529">
    <property type="entry name" value="Peptidase_C39_2"/>
    <property type="match status" value="1"/>
</dbReference>
<dbReference type="AlphaFoldDB" id="A0A1C4UUZ8"/>
<name>A0A1C4UUZ8_9ACTN</name>
<dbReference type="RefSeq" id="WP_091395679.1">
    <property type="nucleotide sequence ID" value="NZ_FMCR01000001.1"/>
</dbReference>